<evidence type="ECO:0000313" key="2">
    <source>
        <dbReference type="Proteomes" id="UP001165082"/>
    </source>
</evidence>
<name>A0A9W6Z321_9STRA</name>
<accession>A0A9W6Z321</accession>
<dbReference type="Pfam" id="PF08795">
    <property type="entry name" value="DUF1796"/>
    <property type="match status" value="1"/>
</dbReference>
<protein>
    <submittedName>
        <fullName evidence="1">Uncharacterized protein</fullName>
    </submittedName>
</protein>
<keyword evidence="2" id="KW-1185">Reference proteome</keyword>
<organism evidence="1 2">
    <name type="scientific">Triparma retinervis</name>
    <dbReference type="NCBI Taxonomy" id="2557542"/>
    <lineage>
        <taxon>Eukaryota</taxon>
        <taxon>Sar</taxon>
        <taxon>Stramenopiles</taxon>
        <taxon>Ochrophyta</taxon>
        <taxon>Bolidophyceae</taxon>
        <taxon>Parmales</taxon>
        <taxon>Triparmaceae</taxon>
        <taxon>Triparma</taxon>
    </lineage>
</organism>
<dbReference type="AlphaFoldDB" id="A0A9W6Z321"/>
<gene>
    <name evidence="1" type="ORF">TrRE_jg4147</name>
</gene>
<dbReference type="Proteomes" id="UP001165082">
    <property type="component" value="Unassembled WGS sequence"/>
</dbReference>
<dbReference type="InterPro" id="IPR014903">
    <property type="entry name" value="DUF1796"/>
</dbReference>
<reference evidence="1" key="1">
    <citation type="submission" date="2022-07" db="EMBL/GenBank/DDBJ databases">
        <title>Genome analysis of Parmales, a sister group of diatoms, reveals the evolutionary specialization of diatoms from phago-mixotrophs to photoautotrophs.</title>
        <authorList>
            <person name="Ban H."/>
            <person name="Sato S."/>
            <person name="Yoshikawa S."/>
            <person name="Kazumasa Y."/>
            <person name="Nakamura Y."/>
            <person name="Ichinomiya M."/>
            <person name="Saitoh K."/>
            <person name="Sato N."/>
            <person name="Blanc-Mathieu R."/>
            <person name="Endo H."/>
            <person name="Kuwata A."/>
            <person name="Ogata H."/>
        </authorList>
    </citation>
    <scope>NUCLEOTIDE SEQUENCE</scope>
</reference>
<sequence length="241" mass="26787">MEPPVQWILPLGLRCLLVDRLKSANLRIHALPFDWIYATLPLIRLIILSNFTPLLHQGSYQYTSPPKQLGIHPRVGHKDYAAELSRCSADGAMFVHHDPLTDEGMRHLSRAVARFRRIIATGDRKLFLTVGIGGWCTGTSGFEDVLRLFECLKGSTSNFSYVAVDCRLGVGVSEARLLHKEGDEGGCRCKIYQLDCVGGNSGQKFERVEDADALSALLLVPDTGEGRIGTPYKFNLKKLYI</sequence>
<dbReference type="EMBL" id="BRXZ01004277">
    <property type="protein sequence ID" value="GMH46364.1"/>
    <property type="molecule type" value="Genomic_DNA"/>
</dbReference>
<dbReference type="OrthoDB" id="198180at2759"/>
<evidence type="ECO:0000313" key="1">
    <source>
        <dbReference type="EMBL" id="GMH46364.1"/>
    </source>
</evidence>
<proteinExistence type="predicted"/>
<comment type="caution">
    <text evidence="1">The sequence shown here is derived from an EMBL/GenBank/DDBJ whole genome shotgun (WGS) entry which is preliminary data.</text>
</comment>